<name>A0A426QDU5_9GAMM</name>
<reference evidence="1 2" key="1">
    <citation type="journal article" date="2010" name="Int. J. Syst. Evol. Microbiol.">
        <title>Thiohalobacter thiocyanaticus gen. nov., sp. nov., a moderately halophilic, sulfur-oxidizing gammaproteobacterium from hypersaline lakes, that utilizes thiocyanate.</title>
        <authorList>
            <person name="Sorokin D.Y."/>
            <person name="Kovaleva O.L."/>
            <person name="Tourova T.P."/>
            <person name="Muyzer G."/>
        </authorList>
    </citation>
    <scope>NUCLEOTIDE SEQUENCE [LARGE SCALE GENOMIC DNA]</scope>
    <source>
        <strain evidence="1 2">Hrh1</strain>
    </source>
</reference>
<dbReference type="OrthoDB" id="9785495at2"/>
<dbReference type="Proteomes" id="UP000287798">
    <property type="component" value="Unassembled WGS sequence"/>
</dbReference>
<protein>
    <submittedName>
        <fullName evidence="1">Uncharacterized protein</fullName>
    </submittedName>
</protein>
<evidence type="ECO:0000313" key="1">
    <source>
        <dbReference type="EMBL" id="RRQ19935.1"/>
    </source>
</evidence>
<dbReference type="EMBL" id="QZMU01000002">
    <property type="protein sequence ID" value="RRQ19935.1"/>
    <property type="molecule type" value="Genomic_DNA"/>
</dbReference>
<sequence>MAELLQVTAPLLIRYPDGSRHVMAERFAHPDGILYFQPFWHLCRPASQAIHLVRGELRGEGPWKLGDAVITVLGCQGTDPDMAAVHAEWQAFIRSGAPGYPGPDAIRALACQHGACQD</sequence>
<organism evidence="1 2">
    <name type="scientific">Thiohalobacter thiocyanaticus</name>
    <dbReference type="NCBI Taxonomy" id="585455"/>
    <lineage>
        <taxon>Bacteria</taxon>
        <taxon>Pseudomonadati</taxon>
        <taxon>Pseudomonadota</taxon>
        <taxon>Gammaproteobacteria</taxon>
        <taxon>Thiohalobacterales</taxon>
        <taxon>Thiohalobacteraceae</taxon>
        <taxon>Thiohalobacter</taxon>
    </lineage>
</organism>
<evidence type="ECO:0000313" key="2">
    <source>
        <dbReference type="Proteomes" id="UP000287798"/>
    </source>
</evidence>
<accession>A0A426QDU5</accession>
<keyword evidence="2" id="KW-1185">Reference proteome</keyword>
<dbReference type="AlphaFoldDB" id="A0A426QDU5"/>
<gene>
    <name evidence="1" type="ORF">D6C00_14330</name>
</gene>
<comment type="caution">
    <text evidence="1">The sequence shown here is derived from an EMBL/GenBank/DDBJ whole genome shotgun (WGS) entry which is preliminary data.</text>
</comment>
<proteinExistence type="predicted"/>
<dbReference type="RefSeq" id="WP_125182500.1">
    <property type="nucleotide sequence ID" value="NZ_QZMU01000002.1"/>
</dbReference>